<comment type="caution">
    <text evidence="8">The sequence shown here is derived from an EMBL/GenBank/DDBJ whole genome shotgun (WGS) entry which is preliminary data.</text>
</comment>
<dbReference type="RefSeq" id="WP_379876836.1">
    <property type="nucleotide sequence ID" value="NZ_JBHUIP010000012.1"/>
</dbReference>
<sequence>MGVLIACGYFLAALALFLGLLWPRLKTDPLQGRFARLAGQAPAPTAKPFTFRLPQAGGKRAAQLRRKLIQAGHREPGALADLVRRQIIYAAGFCAAAGLLMLIGKGAQLATLTRLCVPLVALAAGYFLPVLLVENDIQKRREQIARGFPDAMDLMLICAEAGLAVDASWRRVASELGADHPALGDELEMTAAELSYLPERRQAFENLIERTDSPAVRIVAQALIQAERYGTPVATTLRAVAQDVRDERVAIAEKAAGALPAKLTVPMIVFFLPALLVVILGPAVMTMTRG</sequence>
<evidence type="ECO:0000256" key="1">
    <source>
        <dbReference type="ARBA" id="ARBA00004651"/>
    </source>
</evidence>
<dbReference type="EMBL" id="JBHUIP010000012">
    <property type="protein sequence ID" value="MFD2263791.1"/>
    <property type="molecule type" value="Genomic_DNA"/>
</dbReference>
<evidence type="ECO:0000256" key="6">
    <source>
        <dbReference type="SAM" id="Phobius"/>
    </source>
</evidence>
<feature type="transmembrane region" description="Helical" evidence="6">
    <location>
        <begin position="86"/>
        <end position="103"/>
    </location>
</feature>
<name>A0ABW5DV03_9PROT</name>
<dbReference type="Pfam" id="PF00482">
    <property type="entry name" value="T2SSF"/>
    <property type="match status" value="1"/>
</dbReference>
<organism evidence="8 9">
    <name type="scientific">Lacibacterium aquatile</name>
    <dbReference type="NCBI Taxonomy" id="1168082"/>
    <lineage>
        <taxon>Bacteria</taxon>
        <taxon>Pseudomonadati</taxon>
        <taxon>Pseudomonadota</taxon>
        <taxon>Alphaproteobacteria</taxon>
        <taxon>Rhodospirillales</taxon>
        <taxon>Rhodospirillaceae</taxon>
    </lineage>
</organism>
<protein>
    <submittedName>
        <fullName evidence="8">Type II secretion system F family protein</fullName>
    </submittedName>
</protein>
<keyword evidence="3 6" id="KW-0812">Transmembrane</keyword>
<feature type="transmembrane region" description="Helical" evidence="6">
    <location>
        <begin position="115"/>
        <end position="133"/>
    </location>
</feature>
<evidence type="ECO:0000313" key="8">
    <source>
        <dbReference type="EMBL" id="MFD2263791.1"/>
    </source>
</evidence>
<evidence type="ECO:0000259" key="7">
    <source>
        <dbReference type="Pfam" id="PF00482"/>
    </source>
</evidence>
<accession>A0ABW5DV03</accession>
<evidence type="ECO:0000313" key="9">
    <source>
        <dbReference type="Proteomes" id="UP001597295"/>
    </source>
</evidence>
<evidence type="ECO:0000256" key="2">
    <source>
        <dbReference type="ARBA" id="ARBA00022475"/>
    </source>
</evidence>
<proteinExistence type="predicted"/>
<feature type="domain" description="Type II secretion system protein GspF" evidence="7">
    <location>
        <begin position="152"/>
        <end position="280"/>
    </location>
</feature>
<comment type="subcellular location">
    <subcellularLocation>
        <location evidence="1">Cell membrane</location>
        <topology evidence="1">Multi-pass membrane protein</topology>
    </subcellularLocation>
</comment>
<gene>
    <name evidence="8" type="ORF">ACFSM5_12895</name>
</gene>
<evidence type="ECO:0000256" key="5">
    <source>
        <dbReference type="ARBA" id="ARBA00023136"/>
    </source>
</evidence>
<keyword evidence="2" id="KW-1003">Cell membrane</keyword>
<dbReference type="PANTHER" id="PTHR35007:SF2">
    <property type="entry name" value="PILUS ASSEMBLE PROTEIN"/>
    <property type="match status" value="1"/>
</dbReference>
<keyword evidence="4 6" id="KW-1133">Transmembrane helix</keyword>
<feature type="transmembrane region" description="Helical" evidence="6">
    <location>
        <begin position="263"/>
        <end position="285"/>
    </location>
</feature>
<keyword evidence="5 6" id="KW-0472">Membrane</keyword>
<evidence type="ECO:0000256" key="3">
    <source>
        <dbReference type="ARBA" id="ARBA00022692"/>
    </source>
</evidence>
<dbReference type="Proteomes" id="UP001597295">
    <property type="component" value="Unassembled WGS sequence"/>
</dbReference>
<dbReference type="PANTHER" id="PTHR35007">
    <property type="entry name" value="INTEGRAL MEMBRANE PROTEIN-RELATED"/>
    <property type="match status" value="1"/>
</dbReference>
<reference evidence="9" key="1">
    <citation type="journal article" date="2019" name="Int. J. Syst. Evol. Microbiol.">
        <title>The Global Catalogue of Microorganisms (GCM) 10K type strain sequencing project: providing services to taxonomists for standard genome sequencing and annotation.</title>
        <authorList>
            <consortium name="The Broad Institute Genomics Platform"/>
            <consortium name="The Broad Institute Genome Sequencing Center for Infectious Disease"/>
            <person name="Wu L."/>
            <person name="Ma J."/>
        </authorList>
    </citation>
    <scope>NUCLEOTIDE SEQUENCE [LARGE SCALE GENOMIC DNA]</scope>
    <source>
        <strain evidence="9">CGMCC 1.19062</strain>
    </source>
</reference>
<dbReference type="InterPro" id="IPR018076">
    <property type="entry name" value="T2SS_GspF_dom"/>
</dbReference>
<keyword evidence="9" id="KW-1185">Reference proteome</keyword>
<evidence type="ECO:0000256" key="4">
    <source>
        <dbReference type="ARBA" id="ARBA00022989"/>
    </source>
</evidence>